<sequence length="39" mass="4222">MKALSTLWNGGTNNVDYPYQLGLLATGDAVLLVTSRRLV</sequence>
<comment type="caution">
    <text evidence="1">The sequence shown here is derived from an EMBL/GenBank/DDBJ whole genome shotgun (WGS) entry which is preliminary data.</text>
</comment>
<evidence type="ECO:0000313" key="2">
    <source>
        <dbReference type="Proteomes" id="UP000199681"/>
    </source>
</evidence>
<dbReference type="Proteomes" id="UP000199681">
    <property type="component" value="Unassembled WGS sequence"/>
</dbReference>
<organism evidence="1 2">
    <name type="scientific">Cryobacterium levicorallinum</name>
    <dbReference type="NCBI Taxonomy" id="995038"/>
    <lineage>
        <taxon>Bacteria</taxon>
        <taxon>Bacillati</taxon>
        <taxon>Actinomycetota</taxon>
        <taxon>Actinomycetes</taxon>
        <taxon>Micrococcales</taxon>
        <taxon>Microbacteriaceae</taxon>
        <taxon>Cryobacterium</taxon>
    </lineage>
</organism>
<protein>
    <submittedName>
        <fullName evidence="1">Uncharacterized protein</fullName>
    </submittedName>
</protein>
<gene>
    <name evidence="1" type="ORF">SAMN05216274_1322</name>
</gene>
<reference evidence="1 2" key="1">
    <citation type="submission" date="2016-10" db="EMBL/GenBank/DDBJ databases">
        <authorList>
            <person name="Varghese N."/>
            <person name="Submissions S."/>
        </authorList>
    </citation>
    <scope>NUCLEOTIDE SEQUENCE [LARGE SCALE GENOMIC DNA]</scope>
    <source>
        <strain evidence="1 2">GMCC 1.11211</strain>
    </source>
</reference>
<proteinExistence type="predicted"/>
<accession>A0ABY1EIP3</accession>
<name>A0ABY1EIP3_9MICO</name>
<keyword evidence="2" id="KW-1185">Reference proteome</keyword>
<evidence type="ECO:0000313" key="1">
    <source>
        <dbReference type="EMBL" id="SFI00933.1"/>
    </source>
</evidence>
<dbReference type="EMBL" id="FOPW01000032">
    <property type="protein sequence ID" value="SFI00933.1"/>
    <property type="molecule type" value="Genomic_DNA"/>
</dbReference>